<name>A0AAV1PLR1_SCOSC</name>
<keyword evidence="2" id="KW-1185">Reference proteome</keyword>
<evidence type="ECO:0000313" key="2">
    <source>
        <dbReference type="Proteomes" id="UP001314229"/>
    </source>
</evidence>
<gene>
    <name evidence="1" type="ORF">FSCOSCO3_A025343</name>
</gene>
<organism evidence="1 2">
    <name type="scientific">Scomber scombrus</name>
    <name type="common">Atlantic mackerel</name>
    <name type="synonym">Scomber vernalis</name>
    <dbReference type="NCBI Taxonomy" id="13677"/>
    <lineage>
        <taxon>Eukaryota</taxon>
        <taxon>Metazoa</taxon>
        <taxon>Chordata</taxon>
        <taxon>Craniata</taxon>
        <taxon>Vertebrata</taxon>
        <taxon>Euteleostomi</taxon>
        <taxon>Actinopterygii</taxon>
        <taxon>Neopterygii</taxon>
        <taxon>Teleostei</taxon>
        <taxon>Neoteleostei</taxon>
        <taxon>Acanthomorphata</taxon>
        <taxon>Pelagiaria</taxon>
        <taxon>Scombriformes</taxon>
        <taxon>Scombridae</taxon>
        <taxon>Scomber</taxon>
    </lineage>
</organism>
<reference evidence="1 2" key="1">
    <citation type="submission" date="2024-01" db="EMBL/GenBank/DDBJ databases">
        <authorList>
            <person name="Alioto T."/>
            <person name="Alioto T."/>
            <person name="Gomez Garrido J."/>
        </authorList>
    </citation>
    <scope>NUCLEOTIDE SEQUENCE [LARGE SCALE GENOMIC DNA]</scope>
</reference>
<dbReference type="AlphaFoldDB" id="A0AAV1PLR1"/>
<dbReference type="EMBL" id="CAWUFR010000187">
    <property type="protein sequence ID" value="CAK6971849.1"/>
    <property type="molecule type" value="Genomic_DNA"/>
</dbReference>
<comment type="caution">
    <text evidence="1">The sequence shown here is derived from an EMBL/GenBank/DDBJ whole genome shotgun (WGS) entry which is preliminary data.</text>
</comment>
<evidence type="ECO:0000313" key="1">
    <source>
        <dbReference type="EMBL" id="CAK6971849.1"/>
    </source>
</evidence>
<accession>A0AAV1PLR1</accession>
<sequence length="51" mass="5885">MKAGTRAQQRSIKSSHKRSSRLTLNFVFQLSEKKDHRGEVHVQSQKMSSVE</sequence>
<proteinExistence type="predicted"/>
<protein>
    <submittedName>
        <fullName evidence="1">Uncharacterized protein</fullName>
    </submittedName>
</protein>
<dbReference type="Proteomes" id="UP001314229">
    <property type="component" value="Unassembled WGS sequence"/>
</dbReference>